<gene>
    <name evidence="3" type="ORF">HNQ61_001734</name>
</gene>
<evidence type="ECO:0000313" key="4">
    <source>
        <dbReference type="Proteomes" id="UP000582837"/>
    </source>
</evidence>
<dbReference type="Pfam" id="PF13692">
    <property type="entry name" value="Glyco_trans_1_4"/>
    <property type="match status" value="1"/>
</dbReference>
<accession>A0A841GNA4</accession>
<sequence>MDAVQPALTRRVGVVYDYDAEQWPSMALAGDLLADGLRQHAPHYDAVPIRPDMPHPVSRLLGARGRNADRFAARHVAYPRWLRRHATGMDLYHVVDHSYAQLVHALPAERTVVTCHDLDAFRSLLPDPEPRPAWFRMMMRRVLSGLALAAHVVCDSDAVRDELIAHRLMDGRRVTTVPLAAHPDFGAQPDAAADARAAALLGRPSSNVLDLLHVGSTVPRKRIELLLRAIAPVLADGRVRLVRVGGPLTPAQSAIAHQLGMDGRMVTLPTLDRRTLAAVYRRAALVINPSEREGFGLPLVEAMACGVPVLASGLAVFREVGAESITYVAGEDVTVWSDAIRAELRRLDDPDARLISRAAVLARASRFTLPRYAAGISAVYDRVLAGAA</sequence>
<keyword evidence="4" id="KW-1185">Reference proteome</keyword>
<dbReference type="AlphaFoldDB" id="A0A841GNA4"/>
<dbReference type="PANTHER" id="PTHR46401">
    <property type="entry name" value="GLYCOSYLTRANSFERASE WBBK-RELATED"/>
    <property type="match status" value="1"/>
</dbReference>
<feature type="domain" description="Glycosyltransferase subfamily 4-like N-terminal" evidence="2">
    <location>
        <begin position="52"/>
        <end position="179"/>
    </location>
</feature>
<dbReference type="SUPFAM" id="SSF53756">
    <property type="entry name" value="UDP-Glycosyltransferase/glycogen phosphorylase"/>
    <property type="match status" value="1"/>
</dbReference>
<proteinExistence type="predicted"/>
<evidence type="ECO:0000256" key="1">
    <source>
        <dbReference type="ARBA" id="ARBA00022679"/>
    </source>
</evidence>
<dbReference type="PANTHER" id="PTHR46401:SF2">
    <property type="entry name" value="GLYCOSYLTRANSFERASE WBBK-RELATED"/>
    <property type="match status" value="1"/>
</dbReference>
<reference evidence="3 4" key="1">
    <citation type="submission" date="2020-08" db="EMBL/GenBank/DDBJ databases">
        <title>Genomic Encyclopedia of Type Strains, Phase IV (KMG-IV): sequencing the most valuable type-strain genomes for metagenomic binning, comparative biology and taxonomic classification.</title>
        <authorList>
            <person name="Goeker M."/>
        </authorList>
    </citation>
    <scope>NUCLEOTIDE SEQUENCE [LARGE SCALE GENOMIC DNA]</scope>
    <source>
        <strain evidence="3 4">DSM 29007</strain>
    </source>
</reference>
<dbReference type="EMBL" id="JACHIA010000003">
    <property type="protein sequence ID" value="MBB6070117.1"/>
    <property type="molecule type" value="Genomic_DNA"/>
</dbReference>
<dbReference type="Gene3D" id="3.40.50.2000">
    <property type="entry name" value="Glycogen Phosphorylase B"/>
    <property type="match status" value="2"/>
</dbReference>
<name>A0A841GNA4_9BACT</name>
<dbReference type="GO" id="GO:0016757">
    <property type="term" value="F:glycosyltransferase activity"/>
    <property type="evidence" value="ECO:0007669"/>
    <property type="project" value="TreeGrafter"/>
</dbReference>
<dbReference type="CDD" id="cd03809">
    <property type="entry name" value="GT4_MtfB-like"/>
    <property type="match status" value="1"/>
</dbReference>
<dbReference type="RefSeq" id="WP_170039886.1">
    <property type="nucleotide sequence ID" value="NZ_JABDTL010000002.1"/>
</dbReference>
<comment type="caution">
    <text evidence="3">The sequence shown here is derived from an EMBL/GenBank/DDBJ whole genome shotgun (WGS) entry which is preliminary data.</text>
</comment>
<dbReference type="InterPro" id="IPR028098">
    <property type="entry name" value="Glyco_trans_4-like_N"/>
</dbReference>
<protein>
    <submittedName>
        <fullName evidence="3">Glycosyltransferase involved in cell wall biosynthesis</fullName>
    </submittedName>
</protein>
<organism evidence="3 4">
    <name type="scientific">Longimicrobium terrae</name>
    <dbReference type="NCBI Taxonomy" id="1639882"/>
    <lineage>
        <taxon>Bacteria</taxon>
        <taxon>Pseudomonadati</taxon>
        <taxon>Gemmatimonadota</taxon>
        <taxon>Longimicrobiia</taxon>
        <taxon>Longimicrobiales</taxon>
        <taxon>Longimicrobiaceae</taxon>
        <taxon>Longimicrobium</taxon>
    </lineage>
</organism>
<evidence type="ECO:0000313" key="3">
    <source>
        <dbReference type="EMBL" id="MBB6070117.1"/>
    </source>
</evidence>
<dbReference type="GO" id="GO:0009103">
    <property type="term" value="P:lipopolysaccharide biosynthetic process"/>
    <property type="evidence" value="ECO:0007669"/>
    <property type="project" value="TreeGrafter"/>
</dbReference>
<dbReference type="Proteomes" id="UP000582837">
    <property type="component" value="Unassembled WGS sequence"/>
</dbReference>
<dbReference type="Pfam" id="PF13439">
    <property type="entry name" value="Glyco_transf_4"/>
    <property type="match status" value="1"/>
</dbReference>
<evidence type="ECO:0000259" key="2">
    <source>
        <dbReference type="Pfam" id="PF13439"/>
    </source>
</evidence>
<keyword evidence="1 3" id="KW-0808">Transferase</keyword>